<accession>A0A1R1X6V2</accession>
<evidence type="ECO:0000259" key="11">
    <source>
        <dbReference type="Pfam" id="PF07687"/>
    </source>
</evidence>
<dbReference type="OrthoDB" id="3064516at2759"/>
<dbReference type="Pfam" id="PF01546">
    <property type="entry name" value="Peptidase_M20"/>
    <property type="match status" value="1"/>
</dbReference>
<feature type="active site" evidence="9">
    <location>
        <position position="75"/>
    </location>
</feature>
<protein>
    <recommendedName>
        <fullName evidence="3">N-acyl-aliphatic-L-amino acid amidohydrolase</fullName>
        <ecNumber evidence="3">3.5.1.14</ecNumber>
    </recommendedName>
    <alternativeName>
        <fullName evidence="8">N-acyl-L-amino-acid amidohydrolase</fullName>
    </alternativeName>
</protein>
<comment type="subcellular location">
    <subcellularLocation>
        <location evidence="1">Cytoplasm</location>
    </subcellularLocation>
</comment>
<dbReference type="InterPro" id="IPR036264">
    <property type="entry name" value="Bact_exopeptidase_dim_dom"/>
</dbReference>
<feature type="domain" description="Peptidase M20 dimerisation" evidence="11">
    <location>
        <begin position="189"/>
        <end position="296"/>
    </location>
</feature>
<proteinExistence type="inferred from homology"/>
<evidence type="ECO:0000256" key="2">
    <source>
        <dbReference type="ARBA" id="ARBA00006247"/>
    </source>
</evidence>
<feature type="binding site" evidence="10">
    <location>
        <position position="172"/>
    </location>
    <ligand>
        <name>Zn(2+)</name>
        <dbReference type="ChEBI" id="CHEBI:29105"/>
        <label>1</label>
    </ligand>
</feature>
<dbReference type="Proteomes" id="UP000187429">
    <property type="component" value="Unassembled WGS sequence"/>
</dbReference>
<dbReference type="Gene3D" id="1.10.150.900">
    <property type="match status" value="1"/>
</dbReference>
<dbReference type="InterPro" id="IPR001261">
    <property type="entry name" value="ArgE/DapE_CS"/>
</dbReference>
<evidence type="ECO:0000256" key="3">
    <source>
        <dbReference type="ARBA" id="ARBA00011913"/>
    </source>
</evidence>
<evidence type="ECO:0000256" key="1">
    <source>
        <dbReference type="ARBA" id="ARBA00004496"/>
    </source>
</evidence>
<keyword evidence="13" id="KW-1185">Reference proteome</keyword>
<dbReference type="GO" id="GO:0006520">
    <property type="term" value="P:amino acid metabolic process"/>
    <property type="evidence" value="ECO:0007669"/>
    <property type="project" value="InterPro"/>
</dbReference>
<dbReference type="SUPFAM" id="SSF55031">
    <property type="entry name" value="Bacterial exopeptidase dimerisation domain"/>
    <property type="match status" value="1"/>
</dbReference>
<gene>
    <name evidence="12" type="ORF">AYI69_g10274</name>
</gene>
<feature type="binding site" evidence="10">
    <location>
        <position position="73"/>
    </location>
    <ligand>
        <name>Zn(2+)</name>
        <dbReference type="ChEBI" id="CHEBI:29105"/>
        <label>1</label>
    </ligand>
</feature>
<dbReference type="PIRSF" id="PIRSF036696">
    <property type="entry name" value="ACY-1"/>
    <property type="match status" value="1"/>
</dbReference>
<dbReference type="InterPro" id="IPR010159">
    <property type="entry name" value="N-acyl_aa_amidohydrolase"/>
</dbReference>
<keyword evidence="7 10" id="KW-0862">Zinc</keyword>
<dbReference type="AlphaFoldDB" id="A0A1R1X6V2"/>
<dbReference type="InterPro" id="IPR002933">
    <property type="entry name" value="Peptidase_M20"/>
</dbReference>
<evidence type="ECO:0000313" key="13">
    <source>
        <dbReference type="Proteomes" id="UP000187429"/>
    </source>
</evidence>
<evidence type="ECO:0000256" key="4">
    <source>
        <dbReference type="ARBA" id="ARBA00022490"/>
    </source>
</evidence>
<evidence type="ECO:0000256" key="7">
    <source>
        <dbReference type="ARBA" id="ARBA00022833"/>
    </source>
</evidence>
<keyword evidence="4" id="KW-0963">Cytoplasm</keyword>
<dbReference type="PANTHER" id="PTHR45892">
    <property type="entry name" value="AMINOACYLASE-1"/>
    <property type="match status" value="1"/>
</dbReference>
<comment type="cofactor">
    <cofactor evidence="10">
        <name>Zn(2+)</name>
        <dbReference type="ChEBI" id="CHEBI:29105"/>
    </cofactor>
    <text evidence="10">Binds 2 Zn(2+) ions per subunit.</text>
</comment>
<dbReference type="PROSITE" id="PS00758">
    <property type="entry name" value="ARGE_DAPE_CPG2_1"/>
    <property type="match status" value="1"/>
</dbReference>
<evidence type="ECO:0000256" key="10">
    <source>
        <dbReference type="PIRSR" id="PIRSR036696-2"/>
    </source>
</evidence>
<evidence type="ECO:0000313" key="12">
    <source>
        <dbReference type="EMBL" id="OMJ10359.1"/>
    </source>
</evidence>
<dbReference type="InterPro" id="IPR011650">
    <property type="entry name" value="Peptidase_M20_dimer"/>
</dbReference>
<dbReference type="EMBL" id="LSSM01006644">
    <property type="protein sequence ID" value="OMJ10359.1"/>
    <property type="molecule type" value="Genomic_DNA"/>
</dbReference>
<feature type="binding site" evidence="10">
    <location>
        <position position="145"/>
    </location>
    <ligand>
        <name>Zn(2+)</name>
        <dbReference type="ChEBI" id="CHEBI:29105"/>
        <label>2</label>
    </ligand>
</feature>
<feature type="binding site" evidence="10">
    <location>
        <position position="371"/>
    </location>
    <ligand>
        <name>Zn(2+)</name>
        <dbReference type="ChEBI" id="CHEBI:29105"/>
        <label>2</label>
    </ligand>
</feature>
<comment type="similarity">
    <text evidence="2">Belongs to the peptidase M20A family.</text>
</comment>
<evidence type="ECO:0000256" key="8">
    <source>
        <dbReference type="ARBA" id="ARBA00029656"/>
    </source>
</evidence>
<keyword evidence="6" id="KW-0378">Hydrolase</keyword>
<dbReference type="Gene3D" id="3.40.630.10">
    <property type="entry name" value="Zn peptidases"/>
    <property type="match status" value="1"/>
</dbReference>
<dbReference type="SUPFAM" id="SSF53187">
    <property type="entry name" value="Zn-dependent exopeptidases"/>
    <property type="match status" value="1"/>
</dbReference>
<evidence type="ECO:0000256" key="6">
    <source>
        <dbReference type="ARBA" id="ARBA00022801"/>
    </source>
</evidence>
<keyword evidence="5 10" id="KW-0479">Metal-binding</keyword>
<evidence type="ECO:0000256" key="9">
    <source>
        <dbReference type="PIRSR" id="PIRSR036696-1"/>
    </source>
</evidence>
<feature type="binding site" evidence="10">
    <location>
        <position position="110"/>
    </location>
    <ligand>
        <name>Zn(2+)</name>
        <dbReference type="ChEBI" id="CHEBI:29105"/>
        <label>1</label>
    </ligand>
</feature>
<reference evidence="13" key="1">
    <citation type="submission" date="2017-01" db="EMBL/GenBank/DDBJ databases">
        <authorList>
            <person name="Wang Y."/>
            <person name="White M."/>
            <person name="Kvist S."/>
            <person name="Moncalvo J.-M."/>
        </authorList>
    </citation>
    <scope>NUCLEOTIDE SEQUENCE [LARGE SCALE GENOMIC DNA]</scope>
    <source>
        <strain evidence="13">ID-206-W2</strain>
    </source>
</reference>
<comment type="caution">
    <text evidence="12">The sequence shown here is derived from an EMBL/GenBank/DDBJ whole genome shotgun (WGS) entry which is preliminary data.</text>
</comment>
<dbReference type="GO" id="GO:0046872">
    <property type="term" value="F:metal ion binding"/>
    <property type="evidence" value="ECO:0007669"/>
    <property type="project" value="UniProtKB-KW"/>
</dbReference>
<dbReference type="EC" id="3.5.1.14" evidence="3"/>
<dbReference type="PANTHER" id="PTHR45892:SF1">
    <property type="entry name" value="AMINOACYLASE-1"/>
    <property type="match status" value="1"/>
</dbReference>
<dbReference type="Pfam" id="PF07687">
    <property type="entry name" value="M20_dimer"/>
    <property type="match status" value="1"/>
</dbReference>
<organism evidence="12 13">
    <name type="scientific">Smittium culicis</name>
    <dbReference type="NCBI Taxonomy" id="133412"/>
    <lineage>
        <taxon>Eukaryota</taxon>
        <taxon>Fungi</taxon>
        <taxon>Fungi incertae sedis</taxon>
        <taxon>Zoopagomycota</taxon>
        <taxon>Kickxellomycotina</taxon>
        <taxon>Harpellomycetes</taxon>
        <taxon>Harpellales</taxon>
        <taxon>Legeriomycetaceae</taxon>
        <taxon>Smittium</taxon>
    </lineage>
</organism>
<dbReference type="NCBIfam" id="TIGR01880">
    <property type="entry name" value="Ac-peptdase-euk"/>
    <property type="match status" value="1"/>
</dbReference>
<feature type="active site" description="Proton acceptor" evidence="9">
    <location>
        <position position="144"/>
    </location>
</feature>
<dbReference type="GO" id="GO:0004046">
    <property type="term" value="F:aminoacylase activity"/>
    <property type="evidence" value="ECO:0007669"/>
    <property type="project" value="UniProtKB-EC"/>
</dbReference>
<dbReference type="GO" id="GO:0005737">
    <property type="term" value="C:cytoplasm"/>
    <property type="evidence" value="ECO:0007669"/>
    <property type="project" value="UniProtKB-SubCell"/>
</dbReference>
<sequence length="401" mass="44889">MEPASITIFREYLKIETVHPTPDYQKCTEFLLQQAVEIGLGAKVVELIKGKPVVIMKLEGTDPSLPGILLNSHTDVVPVYREKWNYEPFEDTRVEIEGGDHRIYARGSQDMKVTGSLYLEAFREIKASGKKFFRNIYSTFVPDEEIYSIEGMMPFSKSQEFKDMNIGFGIDEGGPSINTNTYYFTSERTTCPVKFTAHGNTGHGSQFIEGTAIEKLLPIINELSQLRVDEKAILHKMDGNPLLNQGSVTSANLTILEGGKQPNVVPATYSATFDLRVSPLRNLDEFYKYLEDLAATNDCEIEFHYRDESDNSAKITDSNPFLIALKNTCSKMGLNPIEVVMPAATDARFVRQAGIQTIGINPMLNHPLLAHDHDEYVVESEYIKATPFYTDLMEGLASISA</sequence>
<evidence type="ECO:0000256" key="5">
    <source>
        <dbReference type="ARBA" id="ARBA00022723"/>
    </source>
</evidence>
<dbReference type="Gene3D" id="3.30.70.360">
    <property type="match status" value="1"/>
</dbReference>
<feature type="binding site" evidence="10">
    <location>
        <position position="110"/>
    </location>
    <ligand>
        <name>Zn(2+)</name>
        <dbReference type="ChEBI" id="CHEBI:29105"/>
        <label>2</label>
    </ligand>
</feature>
<dbReference type="InterPro" id="IPR052083">
    <property type="entry name" value="Aminoacylase-1_M20A"/>
</dbReference>
<name>A0A1R1X6V2_9FUNG</name>